<gene>
    <name evidence="3" type="ORF">ACFQ4L_04595</name>
</gene>
<organism evidence="3 4">
    <name type="scientific">Lapidilactobacillus mulanensis</name>
    <dbReference type="NCBI Taxonomy" id="2485999"/>
    <lineage>
        <taxon>Bacteria</taxon>
        <taxon>Bacillati</taxon>
        <taxon>Bacillota</taxon>
        <taxon>Bacilli</taxon>
        <taxon>Lactobacillales</taxon>
        <taxon>Lactobacillaceae</taxon>
        <taxon>Lapidilactobacillus</taxon>
    </lineage>
</organism>
<dbReference type="InterPro" id="IPR050300">
    <property type="entry name" value="GDXG_lipolytic_enzyme"/>
</dbReference>
<proteinExistence type="predicted"/>
<evidence type="ECO:0000313" key="4">
    <source>
        <dbReference type="Proteomes" id="UP001597244"/>
    </source>
</evidence>
<dbReference type="GO" id="GO:0016787">
    <property type="term" value="F:hydrolase activity"/>
    <property type="evidence" value="ECO:0007669"/>
    <property type="project" value="UniProtKB-KW"/>
</dbReference>
<dbReference type="PANTHER" id="PTHR48081">
    <property type="entry name" value="AB HYDROLASE SUPERFAMILY PROTEIN C4A8.06C"/>
    <property type="match status" value="1"/>
</dbReference>
<dbReference type="EMBL" id="JBHTOF010000032">
    <property type="protein sequence ID" value="MFD1465371.1"/>
    <property type="molecule type" value="Genomic_DNA"/>
</dbReference>
<keyword evidence="1 3" id="KW-0378">Hydrolase</keyword>
<dbReference type="Pfam" id="PF20434">
    <property type="entry name" value="BD-FAE"/>
    <property type="match status" value="1"/>
</dbReference>
<dbReference type="InterPro" id="IPR029058">
    <property type="entry name" value="AB_hydrolase_fold"/>
</dbReference>
<accession>A0ABW4DQJ3</accession>
<dbReference type="Proteomes" id="UP001597244">
    <property type="component" value="Unassembled WGS sequence"/>
</dbReference>
<protein>
    <submittedName>
        <fullName evidence="3">Alpha/beta hydrolase</fullName>
    </submittedName>
</protein>
<evidence type="ECO:0000259" key="2">
    <source>
        <dbReference type="Pfam" id="PF20434"/>
    </source>
</evidence>
<evidence type="ECO:0000313" key="3">
    <source>
        <dbReference type="EMBL" id="MFD1465371.1"/>
    </source>
</evidence>
<name>A0ABW4DQJ3_9LACO</name>
<keyword evidence="4" id="KW-1185">Reference proteome</keyword>
<evidence type="ECO:0000256" key="1">
    <source>
        <dbReference type="ARBA" id="ARBA00022801"/>
    </source>
</evidence>
<feature type="domain" description="BD-FAE-like" evidence="2">
    <location>
        <begin position="52"/>
        <end position="150"/>
    </location>
</feature>
<dbReference type="Gene3D" id="3.40.50.1820">
    <property type="entry name" value="alpha/beta hydrolase"/>
    <property type="match status" value="1"/>
</dbReference>
<sequence length="295" mass="33743">MSKDSLSAQVTQIRIQWRQSDDRRDAGLPTEIPEVTRVNDLQYGNDSQYNLLDVYLPKQHGAKIPVIVNIHGGGWVYGTKETYQFYGLGLAKDGFAVINANYRLGPEVTYPSALDDINDVFHWLAAHADDYDLDTDHVFIVGDSAGGQMGEQILAIYTDPTYRRYFNYELPQLKIRAAALNCGAYFIGDPGMITDGPAAYFPEEVVRDHQTDLQVENFLTPELPPIFLMTANNDFLRNNAWQLAGFLRAKQIFHEIHMYGDDQNPRGHVFHIDQRDELAKQCNEDELNFFRRYLK</sequence>
<reference evidence="4" key="1">
    <citation type="journal article" date="2019" name="Int. J. Syst. Evol. Microbiol.">
        <title>The Global Catalogue of Microorganisms (GCM) 10K type strain sequencing project: providing services to taxonomists for standard genome sequencing and annotation.</title>
        <authorList>
            <consortium name="The Broad Institute Genomics Platform"/>
            <consortium name="The Broad Institute Genome Sequencing Center for Infectious Disease"/>
            <person name="Wu L."/>
            <person name="Ma J."/>
        </authorList>
    </citation>
    <scope>NUCLEOTIDE SEQUENCE [LARGE SCALE GENOMIC DNA]</scope>
    <source>
        <strain evidence="4">CCM 8951</strain>
    </source>
</reference>
<dbReference type="SUPFAM" id="SSF53474">
    <property type="entry name" value="alpha/beta-Hydrolases"/>
    <property type="match status" value="1"/>
</dbReference>
<dbReference type="RefSeq" id="WP_125576736.1">
    <property type="nucleotide sequence ID" value="NZ_JBHTOF010000032.1"/>
</dbReference>
<comment type="caution">
    <text evidence="3">The sequence shown here is derived from an EMBL/GenBank/DDBJ whole genome shotgun (WGS) entry which is preliminary data.</text>
</comment>
<dbReference type="InterPro" id="IPR049492">
    <property type="entry name" value="BD-FAE-like_dom"/>
</dbReference>